<evidence type="ECO:0000313" key="2">
    <source>
        <dbReference type="EMBL" id="GGS40290.1"/>
    </source>
</evidence>
<accession>A0A918LFH7</accession>
<reference evidence="2" key="1">
    <citation type="journal article" date="2014" name="Int. J. Syst. Evol. Microbiol.">
        <title>Complete genome sequence of Corynebacterium casei LMG S-19264T (=DSM 44701T), isolated from a smear-ripened cheese.</title>
        <authorList>
            <consortium name="US DOE Joint Genome Institute (JGI-PGF)"/>
            <person name="Walter F."/>
            <person name="Albersmeier A."/>
            <person name="Kalinowski J."/>
            <person name="Ruckert C."/>
        </authorList>
    </citation>
    <scope>NUCLEOTIDE SEQUENCE</scope>
    <source>
        <strain evidence="2">JCM 3276</strain>
    </source>
</reference>
<keyword evidence="3" id="KW-1185">Reference proteome</keyword>
<proteinExistence type="predicted"/>
<gene>
    <name evidence="2" type="ORF">GCM10010171_38400</name>
</gene>
<protein>
    <recommendedName>
        <fullName evidence="1">Aminoglycoside phosphotransferase domain-containing protein</fullName>
    </recommendedName>
</protein>
<dbReference type="AlphaFoldDB" id="A0A918LFH7"/>
<dbReference type="PANTHER" id="PTHR21310">
    <property type="entry name" value="AMINOGLYCOSIDE PHOSPHOTRANSFERASE-RELATED-RELATED"/>
    <property type="match status" value="1"/>
</dbReference>
<dbReference type="SUPFAM" id="SSF56112">
    <property type="entry name" value="Protein kinase-like (PK-like)"/>
    <property type="match status" value="1"/>
</dbReference>
<organism evidence="2 3">
    <name type="scientific">Actinokineospora fastidiosa</name>
    <dbReference type="NCBI Taxonomy" id="1816"/>
    <lineage>
        <taxon>Bacteria</taxon>
        <taxon>Bacillati</taxon>
        <taxon>Actinomycetota</taxon>
        <taxon>Actinomycetes</taxon>
        <taxon>Pseudonocardiales</taxon>
        <taxon>Pseudonocardiaceae</taxon>
        <taxon>Actinokineospora</taxon>
    </lineage>
</organism>
<dbReference type="InterPro" id="IPR011009">
    <property type="entry name" value="Kinase-like_dom_sf"/>
</dbReference>
<comment type="caution">
    <text evidence="2">The sequence shown here is derived from an EMBL/GenBank/DDBJ whole genome shotgun (WGS) entry which is preliminary data.</text>
</comment>
<dbReference type="PANTHER" id="PTHR21310:SF15">
    <property type="entry name" value="AMINOGLYCOSIDE PHOSPHOTRANSFERASE DOMAIN-CONTAINING PROTEIN"/>
    <property type="match status" value="1"/>
</dbReference>
<dbReference type="Gene3D" id="3.90.1200.10">
    <property type="match status" value="1"/>
</dbReference>
<sequence length="179" mass="19288">MAGPLADLLTVLHNAPVAEFGVLAGVDDESTGVWLAEAVESYRSISSFLTAAQRRAVESFLDSEPPAMAGPLVFSHNDLGAEHLLVDTETGVLTGVIDWTDAAVTDRAQDFARLFLDLGPAVHDAVLSHYRGPYGAADFDRTVFYARCTLIEDAAYGIETDNPAYYRAAIAHFPHTFDA</sequence>
<reference evidence="2" key="2">
    <citation type="submission" date="2020-09" db="EMBL/GenBank/DDBJ databases">
        <authorList>
            <person name="Sun Q."/>
            <person name="Ohkuma M."/>
        </authorList>
    </citation>
    <scope>NUCLEOTIDE SEQUENCE</scope>
    <source>
        <strain evidence="2">JCM 3276</strain>
    </source>
</reference>
<evidence type="ECO:0000259" key="1">
    <source>
        <dbReference type="Pfam" id="PF01636"/>
    </source>
</evidence>
<dbReference type="Proteomes" id="UP000660680">
    <property type="component" value="Unassembled WGS sequence"/>
</dbReference>
<evidence type="ECO:0000313" key="3">
    <source>
        <dbReference type="Proteomes" id="UP000660680"/>
    </source>
</evidence>
<feature type="domain" description="Aminoglycoside phosphotransferase" evidence="1">
    <location>
        <begin position="4"/>
        <end position="137"/>
    </location>
</feature>
<dbReference type="EMBL" id="BMRB01000003">
    <property type="protein sequence ID" value="GGS40290.1"/>
    <property type="molecule type" value="Genomic_DNA"/>
</dbReference>
<dbReference type="Pfam" id="PF01636">
    <property type="entry name" value="APH"/>
    <property type="match status" value="1"/>
</dbReference>
<dbReference type="InterPro" id="IPR002575">
    <property type="entry name" value="Aminoglycoside_PTrfase"/>
</dbReference>
<name>A0A918LFH7_9PSEU</name>
<dbReference type="InterPro" id="IPR051678">
    <property type="entry name" value="AGP_Transferase"/>
</dbReference>